<gene>
    <name evidence="2" type="ORF">NTJ_00714</name>
</gene>
<organism evidence="2 3">
    <name type="scientific">Nesidiocoris tenuis</name>
    <dbReference type="NCBI Taxonomy" id="355587"/>
    <lineage>
        <taxon>Eukaryota</taxon>
        <taxon>Metazoa</taxon>
        <taxon>Ecdysozoa</taxon>
        <taxon>Arthropoda</taxon>
        <taxon>Hexapoda</taxon>
        <taxon>Insecta</taxon>
        <taxon>Pterygota</taxon>
        <taxon>Neoptera</taxon>
        <taxon>Paraneoptera</taxon>
        <taxon>Hemiptera</taxon>
        <taxon>Heteroptera</taxon>
        <taxon>Panheteroptera</taxon>
        <taxon>Cimicomorpha</taxon>
        <taxon>Miridae</taxon>
        <taxon>Dicyphina</taxon>
        <taxon>Nesidiocoris</taxon>
    </lineage>
</organism>
<sequence>MEIGEAKGATRIGEREKRERIKDRGWERDGDKFRSRDTGRAMEYVCKSTLAGSPFDTGPRLAAGGGPVLRKKDRRRSTSGAAGPEASGGGSQGRRLIPARATAGVTTENSAGSQEFLRERITGVLGSVTSSPTRIATNIRGFLANRLSASIPDTGKFSDYPKTPHGNLSFCTLKVYSF</sequence>
<evidence type="ECO:0000313" key="2">
    <source>
        <dbReference type="EMBL" id="BES87908.1"/>
    </source>
</evidence>
<name>A0ABN7A7I2_9HEMI</name>
<feature type="compositionally biased region" description="Basic and acidic residues" evidence="1">
    <location>
        <begin position="12"/>
        <end position="40"/>
    </location>
</feature>
<evidence type="ECO:0000313" key="3">
    <source>
        <dbReference type="Proteomes" id="UP001307889"/>
    </source>
</evidence>
<protein>
    <submittedName>
        <fullName evidence="2">Uncharacterized protein</fullName>
    </submittedName>
</protein>
<proteinExistence type="predicted"/>
<feature type="region of interest" description="Disordered" evidence="1">
    <location>
        <begin position="1"/>
        <end position="97"/>
    </location>
</feature>
<reference evidence="2 3" key="1">
    <citation type="submission" date="2023-09" db="EMBL/GenBank/DDBJ databases">
        <title>Nesidiocoris tenuis whole genome shotgun sequence.</title>
        <authorList>
            <person name="Shibata T."/>
            <person name="Shimoda M."/>
            <person name="Kobayashi T."/>
            <person name="Uehara T."/>
        </authorList>
    </citation>
    <scope>NUCLEOTIDE SEQUENCE [LARGE SCALE GENOMIC DNA]</scope>
    <source>
        <strain evidence="2 3">Japan</strain>
    </source>
</reference>
<dbReference type="EMBL" id="AP028909">
    <property type="protein sequence ID" value="BES87908.1"/>
    <property type="molecule type" value="Genomic_DNA"/>
</dbReference>
<evidence type="ECO:0000256" key="1">
    <source>
        <dbReference type="SAM" id="MobiDB-lite"/>
    </source>
</evidence>
<accession>A0ABN7A7I2</accession>
<dbReference type="Proteomes" id="UP001307889">
    <property type="component" value="Chromosome 1"/>
</dbReference>
<keyword evidence="3" id="KW-1185">Reference proteome</keyword>